<dbReference type="InterPro" id="IPR037396">
    <property type="entry name" value="FMN_HAD"/>
</dbReference>
<organism evidence="7">
    <name type="scientific">freshwater metagenome</name>
    <dbReference type="NCBI Taxonomy" id="449393"/>
    <lineage>
        <taxon>unclassified sequences</taxon>
        <taxon>metagenomes</taxon>
        <taxon>ecological metagenomes</taxon>
    </lineage>
</organism>
<dbReference type="InterPro" id="IPR008259">
    <property type="entry name" value="FMN_hydac_DH_AS"/>
</dbReference>
<dbReference type="PANTHER" id="PTHR10578">
    <property type="entry name" value="S -2-HYDROXY-ACID OXIDASE-RELATED"/>
    <property type="match status" value="1"/>
</dbReference>
<dbReference type="GO" id="GO:0010181">
    <property type="term" value="F:FMN binding"/>
    <property type="evidence" value="ECO:0007669"/>
    <property type="project" value="InterPro"/>
</dbReference>
<dbReference type="InterPro" id="IPR012133">
    <property type="entry name" value="Alpha-hydoxy_acid_DH_FMN"/>
</dbReference>
<dbReference type="PROSITE" id="PS00557">
    <property type="entry name" value="FMN_HYDROXY_ACID_DH_1"/>
    <property type="match status" value="1"/>
</dbReference>
<proteinExistence type="inferred from homology"/>
<dbReference type="CDD" id="cd02809">
    <property type="entry name" value="alpha_hydroxyacid_oxid_FMN"/>
    <property type="match status" value="1"/>
</dbReference>
<dbReference type="InterPro" id="IPR000262">
    <property type="entry name" value="FMN-dep_DH"/>
</dbReference>
<feature type="domain" description="FMN hydroxy acid dehydrogenase" evidence="6">
    <location>
        <begin position="11"/>
        <end position="390"/>
    </location>
</feature>
<dbReference type="PROSITE" id="PS51349">
    <property type="entry name" value="FMN_HYDROXY_ACID_DH_2"/>
    <property type="match status" value="1"/>
</dbReference>
<dbReference type="PIRSF" id="PIRSF000138">
    <property type="entry name" value="Al-hdrx_acd_dh"/>
    <property type="match status" value="1"/>
</dbReference>
<dbReference type="AlphaFoldDB" id="A0A6J7ISK4"/>
<evidence type="ECO:0000256" key="5">
    <source>
        <dbReference type="ARBA" id="ARBA00024042"/>
    </source>
</evidence>
<gene>
    <name evidence="7" type="ORF">UFOPK3752_00628</name>
</gene>
<evidence type="ECO:0000256" key="3">
    <source>
        <dbReference type="ARBA" id="ARBA00022643"/>
    </source>
</evidence>
<keyword evidence="4" id="KW-0560">Oxidoreductase</keyword>
<dbReference type="InterPro" id="IPR013785">
    <property type="entry name" value="Aldolase_TIM"/>
</dbReference>
<comment type="similarity">
    <text evidence="5">Belongs to the FMN-dependent alpha-hydroxy acid dehydrogenase family.</text>
</comment>
<evidence type="ECO:0000313" key="7">
    <source>
        <dbReference type="EMBL" id="CAB4934208.1"/>
    </source>
</evidence>
<comment type="cofactor">
    <cofactor evidence="1">
        <name>FMN</name>
        <dbReference type="ChEBI" id="CHEBI:58210"/>
    </cofactor>
</comment>
<accession>A0A6J7ISK4</accession>
<dbReference type="Gene3D" id="3.20.20.70">
    <property type="entry name" value="Aldolase class I"/>
    <property type="match status" value="1"/>
</dbReference>
<dbReference type="SUPFAM" id="SSF51395">
    <property type="entry name" value="FMN-linked oxidoreductases"/>
    <property type="match status" value="1"/>
</dbReference>
<evidence type="ECO:0000256" key="4">
    <source>
        <dbReference type="ARBA" id="ARBA00023002"/>
    </source>
</evidence>
<dbReference type="FunFam" id="3.20.20.70:FF:000029">
    <property type="entry name" value="L-lactate dehydrogenase"/>
    <property type="match status" value="1"/>
</dbReference>
<name>A0A6J7ISK4_9ZZZZ</name>
<keyword evidence="3" id="KW-0288">FMN</keyword>
<evidence type="ECO:0000256" key="1">
    <source>
        <dbReference type="ARBA" id="ARBA00001917"/>
    </source>
</evidence>
<evidence type="ECO:0000256" key="2">
    <source>
        <dbReference type="ARBA" id="ARBA00022630"/>
    </source>
</evidence>
<dbReference type="PANTHER" id="PTHR10578:SF107">
    <property type="entry name" value="2-HYDROXYACID OXIDASE 1"/>
    <property type="match status" value="1"/>
</dbReference>
<dbReference type="Pfam" id="PF01070">
    <property type="entry name" value="FMN_dh"/>
    <property type="match status" value="1"/>
</dbReference>
<keyword evidence="2" id="KW-0285">Flavoprotein</keyword>
<sequence>MASSNMLTRLASSRPAASIDELRSRARSRLPRPVFDFIDGGADDEVTLRANRKDFERLTFRPDALIDVSLRSQSTTVLGQVVSSPVLLSPCGLARLAHRDGELAAARAAAEFGTVFTLSTASSFSIEEVAAAGSGTNWFQLYVWQDREATRALVQRAQAAGYAALCFTIDVPLSGKRERDLRHGMTIPPKPTVRSLPHWARHPMWVRQALLGDPITFRNFVGQAASDSAVALGTFVNRQLNPAMCWDDLIWLREIWDGPLIVKGVMSGRDARRAVDLGAEAVVVSNHGGRQLDGLPSSVSVLPEVVASVGSDAEVYLDGGVRRGSDVVKALALGARACMVGRPWVFGLGAGGQAGVSRALEVFRSEIDRAQALIGNTDLTTLTPEVLRTA</sequence>
<dbReference type="EMBL" id="CAFBND010000017">
    <property type="protein sequence ID" value="CAB4934208.1"/>
    <property type="molecule type" value="Genomic_DNA"/>
</dbReference>
<dbReference type="GO" id="GO:0016614">
    <property type="term" value="F:oxidoreductase activity, acting on CH-OH group of donors"/>
    <property type="evidence" value="ECO:0007669"/>
    <property type="project" value="UniProtKB-ARBA"/>
</dbReference>
<evidence type="ECO:0000259" key="6">
    <source>
        <dbReference type="PROSITE" id="PS51349"/>
    </source>
</evidence>
<reference evidence="7" key="1">
    <citation type="submission" date="2020-05" db="EMBL/GenBank/DDBJ databases">
        <authorList>
            <person name="Chiriac C."/>
            <person name="Salcher M."/>
            <person name="Ghai R."/>
            <person name="Kavagutti S V."/>
        </authorList>
    </citation>
    <scope>NUCLEOTIDE SEQUENCE</scope>
</reference>
<protein>
    <submittedName>
        <fullName evidence="7">Unannotated protein</fullName>
    </submittedName>
</protein>